<keyword evidence="2" id="KW-1185">Reference proteome</keyword>
<dbReference type="AlphaFoldDB" id="A0A2C6MBU8"/>
<sequence length="107" mass="11908">MLVLLFWDVMDDSAALGEIIQDDVRKGLPGRSKNQIFGLGFEFSTELDKGLVQRIQELLNLDNQTTAKIANKVRDLFFASSANNRYYIKLAAVKIELPAKTSFGIAA</sequence>
<gene>
    <name evidence="1" type="ORF">P378_19090</name>
</gene>
<evidence type="ECO:0000313" key="2">
    <source>
        <dbReference type="Proteomes" id="UP000222564"/>
    </source>
</evidence>
<dbReference type="Proteomes" id="UP000222564">
    <property type="component" value="Unassembled WGS sequence"/>
</dbReference>
<proteinExistence type="predicted"/>
<protein>
    <submittedName>
        <fullName evidence="1">Uncharacterized protein</fullName>
    </submittedName>
</protein>
<name>A0A2C6MBU8_9FIRM</name>
<dbReference type="EMBL" id="AWQQ01000125">
    <property type="protein sequence ID" value="PHJ36985.1"/>
    <property type="molecule type" value="Genomic_DNA"/>
</dbReference>
<reference evidence="1 2" key="1">
    <citation type="submission" date="2013-09" db="EMBL/GenBank/DDBJ databases">
        <title>Biodegradation of hydrocarbons in the deep terrestrial subsurface : characterization of a microbial consortium composed of two Desulfotomaculum species originating from a deep geological formation.</title>
        <authorList>
            <person name="Aullo T."/>
            <person name="Berlendis S."/>
            <person name="Lascourreges J.-F."/>
            <person name="Dessort D."/>
            <person name="Saint-Laurent S."/>
            <person name="Schraauwers B."/>
            <person name="Mas J."/>
            <person name="Magot M."/>
            <person name="Ranchou-Peyruse A."/>
        </authorList>
    </citation>
    <scope>NUCLEOTIDE SEQUENCE [LARGE SCALE GENOMIC DNA]</scope>
    <source>
        <strain evidence="1 2">Bs107</strain>
    </source>
</reference>
<organism evidence="1 2">
    <name type="scientific">Desulforamulus profundi</name>
    <dbReference type="NCBI Taxonomy" id="1383067"/>
    <lineage>
        <taxon>Bacteria</taxon>
        <taxon>Bacillati</taxon>
        <taxon>Bacillota</taxon>
        <taxon>Clostridia</taxon>
        <taxon>Eubacteriales</taxon>
        <taxon>Peptococcaceae</taxon>
        <taxon>Desulforamulus</taxon>
    </lineage>
</organism>
<evidence type="ECO:0000313" key="1">
    <source>
        <dbReference type="EMBL" id="PHJ36985.1"/>
    </source>
</evidence>
<comment type="caution">
    <text evidence="1">The sequence shown here is derived from an EMBL/GenBank/DDBJ whole genome shotgun (WGS) entry which is preliminary data.</text>
</comment>
<accession>A0A2C6MBU8</accession>